<organism evidence="2">
    <name type="scientific">Aspergillus niger</name>
    <dbReference type="NCBI Taxonomy" id="5061"/>
    <lineage>
        <taxon>Eukaryota</taxon>
        <taxon>Fungi</taxon>
        <taxon>Dikarya</taxon>
        <taxon>Ascomycota</taxon>
        <taxon>Pezizomycotina</taxon>
        <taxon>Eurotiomycetes</taxon>
        <taxon>Eurotiomycetidae</taxon>
        <taxon>Eurotiales</taxon>
        <taxon>Aspergillaceae</taxon>
        <taxon>Aspergillus</taxon>
        <taxon>Aspergillus subgen. Circumdati</taxon>
    </lineage>
</organism>
<accession>A0AAJ8BQZ4</accession>
<dbReference type="KEGG" id="ang:An12g00540"/>
<dbReference type="AlphaFoldDB" id="A0AAJ8BQZ4"/>
<reference evidence="2" key="2">
    <citation type="submission" date="2025-08" db="UniProtKB">
        <authorList>
            <consortium name="RefSeq"/>
        </authorList>
    </citation>
    <scope>IDENTIFICATION</scope>
</reference>
<reference evidence="2" key="1">
    <citation type="submission" date="2025-02" db="EMBL/GenBank/DDBJ databases">
        <authorList>
            <consortium name="NCBI Genome Project"/>
        </authorList>
    </citation>
    <scope>NUCLEOTIDE SEQUENCE</scope>
</reference>
<sequence>MEDGGDDGGEEATKVSPDRLQSVAFIFASASDDQIPTVGTDPSKKGNKYVREDKKYVQPDRNIDRGASRNTMQRLNKSQWADMQKRETKARQDPWPAILIQQGSKRPVVRQRNPPAAGKTRVTSANHPTSEVKNE</sequence>
<gene>
    <name evidence="2" type="ORF">An12g00540</name>
</gene>
<feature type="compositionally biased region" description="Basic and acidic residues" evidence="1">
    <location>
        <begin position="83"/>
        <end position="92"/>
    </location>
</feature>
<dbReference type="VEuPathDB" id="FungiDB:An12g00540"/>
<proteinExistence type="predicted"/>
<dbReference type="GeneID" id="84592453"/>
<dbReference type="RefSeq" id="XP_059601757.1">
    <property type="nucleotide sequence ID" value="XM_059750638.1"/>
</dbReference>
<evidence type="ECO:0000313" key="2">
    <source>
        <dbReference type="RefSeq" id="XP_059601757.1"/>
    </source>
</evidence>
<name>A0AAJ8BQZ4_ASPNG</name>
<feature type="compositionally biased region" description="Polar residues" evidence="1">
    <location>
        <begin position="69"/>
        <end position="81"/>
    </location>
</feature>
<feature type="region of interest" description="Disordered" evidence="1">
    <location>
        <begin position="69"/>
        <end position="135"/>
    </location>
</feature>
<protein>
    <submittedName>
        <fullName evidence="2">Uncharacterized protein</fullName>
    </submittedName>
</protein>
<evidence type="ECO:0000256" key="1">
    <source>
        <dbReference type="SAM" id="MobiDB-lite"/>
    </source>
</evidence>